<sequence>MTTTTERRAPTIGTQQRSGEEAVLRSGLEPIYTQLARQWETDGRPVPGRPDEQWTRLTCWCPWPEH</sequence>
<name>A0A3S2VM35_9ACTN</name>
<proteinExistence type="predicted"/>
<dbReference type="Proteomes" id="UP000283128">
    <property type="component" value="Unassembled WGS sequence"/>
</dbReference>
<comment type="caution">
    <text evidence="2">The sequence shown here is derived from an EMBL/GenBank/DDBJ whole genome shotgun (WGS) entry which is preliminary data.</text>
</comment>
<evidence type="ECO:0000313" key="3">
    <source>
        <dbReference type="Proteomes" id="UP000283128"/>
    </source>
</evidence>
<evidence type="ECO:0000256" key="1">
    <source>
        <dbReference type="SAM" id="MobiDB-lite"/>
    </source>
</evidence>
<accession>A0A3S2VM35</accession>
<dbReference type="AlphaFoldDB" id="A0A3S2VM35"/>
<reference evidence="2 3" key="1">
    <citation type="submission" date="2019-01" db="EMBL/GenBank/DDBJ databases">
        <title>Genome sequences of Streptomyces and Rhizobium isolates collected from root and soil.</title>
        <authorList>
            <person name="Chhettri S."/>
            <person name="Sevigny J.L."/>
            <person name="Sen A."/>
            <person name="Ennis N."/>
            <person name="Tisa L."/>
        </authorList>
    </citation>
    <scope>NUCLEOTIDE SEQUENCE [LARGE SCALE GENOMIC DNA]</scope>
    <source>
        <strain evidence="2 3">San01</strain>
    </source>
</reference>
<gene>
    <name evidence="2" type="ORF">EOT10_38030</name>
</gene>
<evidence type="ECO:0000313" key="2">
    <source>
        <dbReference type="EMBL" id="RVU15907.1"/>
    </source>
</evidence>
<keyword evidence="3" id="KW-1185">Reference proteome</keyword>
<dbReference type="OrthoDB" id="4238817at2"/>
<feature type="region of interest" description="Disordered" evidence="1">
    <location>
        <begin position="1"/>
        <end position="22"/>
    </location>
</feature>
<organism evidence="2 3">
    <name type="scientific">Streptomyces antnestii</name>
    <dbReference type="NCBI Taxonomy" id="2494256"/>
    <lineage>
        <taxon>Bacteria</taxon>
        <taxon>Bacillati</taxon>
        <taxon>Actinomycetota</taxon>
        <taxon>Actinomycetes</taxon>
        <taxon>Kitasatosporales</taxon>
        <taxon>Streptomycetaceae</taxon>
        <taxon>Streptomyces</taxon>
    </lineage>
</organism>
<protein>
    <submittedName>
        <fullName evidence="2">Uncharacterized protein</fullName>
    </submittedName>
</protein>
<dbReference type="EMBL" id="RZYA01000030">
    <property type="protein sequence ID" value="RVU15907.1"/>
    <property type="molecule type" value="Genomic_DNA"/>
</dbReference>